<keyword evidence="2 3" id="KW-0732">Signal</keyword>
<dbReference type="EMBL" id="CP040973">
    <property type="protein sequence ID" value="QDC61567.1"/>
    <property type="molecule type" value="Genomic_DNA"/>
</dbReference>
<name>A0ABX5VV27_9PROT</name>
<evidence type="ECO:0000313" key="4">
    <source>
        <dbReference type="EMBL" id="QDC61567.1"/>
    </source>
</evidence>
<organism evidence="4 5">
    <name type="scientific">Candidatus Methylopumilus universalis</name>
    <dbReference type="NCBI Taxonomy" id="2588536"/>
    <lineage>
        <taxon>Bacteria</taxon>
        <taxon>Pseudomonadati</taxon>
        <taxon>Pseudomonadota</taxon>
        <taxon>Betaproteobacteria</taxon>
        <taxon>Nitrosomonadales</taxon>
        <taxon>Methylophilaceae</taxon>
        <taxon>Candidatus Methylopumilus</taxon>
    </lineage>
</organism>
<dbReference type="Pfam" id="PF04333">
    <property type="entry name" value="MlaA"/>
    <property type="match status" value="1"/>
</dbReference>
<reference evidence="4 5" key="1">
    <citation type="journal article" date="2019" name="ISME J.">
        <title>Evolution in action: habitat transition from sediment to the pelagial leads to genome streamlining in Methylophilaceae.</title>
        <authorList>
            <person name="Salcher M."/>
            <person name="Schaefle D."/>
            <person name="Kaspar M."/>
            <person name="Neuenschwander S.M."/>
            <person name="Ghai R."/>
        </authorList>
    </citation>
    <scope>NUCLEOTIDE SEQUENCE [LARGE SCALE GENOMIC DNA]</scope>
    <source>
        <strain evidence="4 5">MMS-VI-25</strain>
    </source>
</reference>
<evidence type="ECO:0000313" key="5">
    <source>
        <dbReference type="Proteomes" id="UP000312702"/>
    </source>
</evidence>
<feature type="chain" id="PRO_5047191225" evidence="3">
    <location>
        <begin position="23"/>
        <end position="240"/>
    </location>
</feature>
<evidence type="ECO:0000256" key="3">
    <source>
        <dbReference type="SAM" id="SignalP"/>
    </source>
</evidence>
<dbReference type="Proteomes" id="UP000312702">
    <property type="component" value="Chromosome"/>
</dbReference>
<dbReference type="PROSITE" id="PS51257">
    <property type="entry name" value="PROKAR_LIPOPROTEIN"/>
    <property type="match status" value="1"/>
</dbReference>
<gene>
    <name evidence="4" type="ORF">FIT74_05355</name>
</gene>
<protein>
    <submittedName>
        <fullName evidence="4">VacJ family lipoprotein</fullName>
    </submittedName>
</protein>
<dbReference type="PANTHER" id="PTHR30035">
    <property type="entry name" value="LIPOPROTEIN VACJ-RELATED"/>
    <property type="match status" value="1"/>
</dbReference>
<comment type="similarity">
    <text evidence="1">Belongs to the MlaA family.</text>
</comment>
<dbReference type="PANTHER" id="PTHR30035:SF3">
    <property type="entry name" value="INTERMEMBRANE PHOSPHOLIPID TRANSPORT SYSTEM LIPOPROTEIN MLAA"/>
    <property type="match status" value="1"/>
</dbReference>
<evidence type="ECO:0000256" key="2">
    <source>
        <dbReference type="ARBA" id="ARBA00022729"/>
    </source>
</evidence>
<dbReference type="PRINTS" id="PR01805">
    <property type="entry name" value="VACJLIPOPROT"/>
</dbReference>
<accession>A0ABX5VV27</accession>
<feature type="signal peptide" evidence="3">
    <location>
        <begin position="1"/>
        <end position="22"/>
    </location>
</feature>
<keyword evidence="4" id="KW-0449">Lipoprotein</keyword>
<keyword evidence="5" id="KW-1185">Reference proteome</keyword>
<sequence length="240" mass="26584">MTKYISKFLVAILVTFVMFGCASQQNKDPLEGLNRTVYKFNDVVDKVALKPVAQGYQAITPTPVQTGVSNFFKNIFDVVTLVNELFQFKFKQAANTTGRVALNTTVGVLGLFDVHSKIGGARTKEDFGQTLGYYGFDSGAYLVLPFFGPSSTRDGIGLATDAFFFNPIGYINDDPARWALIGAAIIDKRAQLMDDIDIRDKSFDPYAYMRDSYMQNRENLVKDGVEDPSGVKPYTMPLGN</sequence>
<evidence type="ECO:0000256" key="1">
    <source>
        <dbReference type="ARBA" id="ARBA00010634"/>
    </source>
</evidence>
<dbReference type="InterPro" id="IPR007428">
    <property type="entry name" value="MlaA"/>
</dbReference>
<proteinExistence type="inferred from homology"/>
<dbReference type="RefSeq" id="WP_139871942.1">
    <property type="nucleotide sequence ID" value="NZ_CP040970.1"/>
</dbReference>